<name>A0A0J8AXZ4_BETVV</name>
<gene>
    <name evidence="1" type="ORF">BVRB_028800</name>
</gene>
<evidence type="ECO:0000313" key="2">
    <source>
        <dbReference type="Proteomes" id="UP000035740"/>
    </source>
</evidence>
<organism evidence="1 2">
    <name type="scientific">Beta vulgaris subsp. vulgaris</name>
    <name type="common">Beet</name>
    <dbReference type="NCBI Taxonomy" id="3555"/>
    <lineage>
        <taxon>Eukaryota</taxon>
        <taxon>Viridiplantae</taxon>
        <taxon>Streptophyta</taxon>
        <taxon>Embryophyta</taxon>
        <taxon>Tracheophyta</taxon>
        <taxon>Spermatophyta</taxon>
        <taxon>Magnoliopsida</taxon>
        <taxon>eudicotyledons</taxon>
        <taxon>Gunneridae</taxon>
        <taxon>Pentapetalae</taxon>
        <taxon>Caryophyllales</taxon>
        <taxon>Chenopodiaceae</taxon>
        <taxon>Betoideae</taxon>
        <taxon>Beta</taxon>
    </lineage>
</organism>
<dbReference type="AlphaFoldDB" id="A0A0J8AXZ4"/>
<keyword evidence="2" id="KW-1185">Reference proteome</keyword>
<dbReference type="Gramene" id="KMS93704">
    <property type="protein sequence ID" value="KMS93704"/>
    <property type="gene ID" value="BVRB_028800"/>
</dbReference>
<evidence type="ECO:0000313" key="1">
    <source>
        <dbReference type="EMBL" id="KMS93704.1"/>
    </source>
</evidence>
<dbReference type="EMBL" id="KQ099812">
    <property type="protein sequence ID" value="KMS93704.1"/>
    <property type="molecule type" value="Genomic_DNA"/>
</dbReference>
<dbReference type="Gene3D" id="1.20.1270.60">
    <property type="entry name" value="Arfaptin homology (AH) domain/BAR domain"/>
    <property type="match status" value="1"/>
</dbReference>
<accession>A0A0J8AXZ4</accession>
<proteinExistence type="predicted"/>
<dbReference type="InterPro" id="IPR027267">
    <property type="entry name" value="AH/BAR_dom_sf"/>
</dbReference>
<dbReference type="OrthoDB" id="10481986at2759"/>
<sequence>TQLNKKRSQSLSHTFESDFDDHASYDDEFAQRHISDGPTPSDLLSHTDGIFARELVHDLRAVLTQARTGNTFSENVISFVKEVAELQDQFANRLAKIIDRQMVKFAVHASTDGLHGIREVWLRTVEESRAWATSSKRMSVNMLRMVEPLRQSQQSSMVKLQQIIEENDRLSRPLLDQQTSIVRKQLRSNKVTMPMLHPSLG</sequence>
<feature type="non-terminal residue" evidence="1">
    <location>
        <position position="1"/>
    </location>
</feature>
<dbReference type="Proteomes" id="UP000035740">
    <property type="component" value="Unassembled WGS sequence"/>
</dbReference>
<dbReference type="SUPFAM" id="SSF103657">
    <property type="entry name" value="BAR/IMD domain-like"/>
    <property type="match status" value="1"/>
</dbReference>
<reference evidence="1 2" key="1">
    <citation type="journal article" date="2014" name="Nature">
        <title>The genome of the recently domesticated crop plant sugar beet (Beta vulgaris).</title>
        <authorList>
            <person name="Dohm J.C."/>
            <person name="Minoche A.E."/>
            <person name="Holtgrawe D."/>
            <person name="Capella-Gutierrez S."/>
            <person name="Zakrzewski F."/>
            <person name="Tafer H."/>
            <person name="Rupp O."/>
            <person name="Sorensen T.R."/>
            <person name="Stracke R."/>
            <person name="Reinhardt R."/>
            <person name="Goesmann A."/>
            <person name="Kraft T."/>
            <person name="Schulz B."/>
            <person name="Stadler P.F."/>
            <person name="Schmidt T."/>
            <person name="Gabaldon T."/>
            <person name="Lehrach H."/>
            <person name="Weisshaar B."/>
            <person name="Himmelbauer H."/>
        </authorList>
    </citation>
    <scope>NUCLEOTIDE SEQUENCE [LARGE SCALE GENOMIC DNA]</scope>
    <source>
        <tissue evidence="1">Taproot</tissue>
    </source>
</reference>
<protein>
    <submittedName>
        <fullName evidence="1">Uncharacterized protein</fullName>
    </submittedName>
</protein>